<accession>X0T2S9</accession>
<comment type="caution">
    <text evidence="1">The sequence shown here is derived from an EMBL/GenBank/DDBJ whole genome shotgun (WGS) entry which is preliminary data.</text>
</comment>
<feature type="non-terminal residue" evidence="1">
    <location>
        <position position="32"/>
    </location>
</feature>
<protein>
    <submittedName>
        <fullName evidence="1">Uncharacterized protein</fullName>
    </submittedName>
</protein>
<name>X0T2S9_9ZZZZ</name>
<dbReference type="EMBL" id="BARS01019153">
    <property type="protein sequence ID" value="GAF87808.1"/>
    <property type="molecule type" value="Genomic_DNA"/>
</dbReference>
<dbReference type="AlphaFoldDB" id="X0T2S9"/>
<reference evidence="1" key="1">
    <citation type="journal article" date="2014" name="Front. Microbiol.">
        <title>High frequency of phylogenetically diverse reductive dehalogenase-homologous genes in deep subseafloor sedimentary metagenomes.</title>
        <authorList>
            <person name="Kawai M."/>
            <person name="Futagami T."/>
            <person name="Toyoda A."/>
            <person name="Takaki Y."/>
            <person name="Nishi S."/>
            <person name="Hori S."/>
            <person name="Arai W."/>
            <person name="Tsubouchi T."/>
            <person name="Morono Y."/>
            <person name="Uchiyama I."/>
            <person name="Ito T."/>
            <person name="Fujiyama A."/>
            <person name="Inagaki F."/>
            <person name="Takami H."/>
        </authorList>
    </citation>
    <scope>NUCLEOTIDE SEQUENCE</scope>
    <source>
        <strain evidence="1">Expedition CK06-06</strain>
    </source>
</reference>
<sequence length="32" mass="3908">MTKKKPTDDLEHWPLEKFIEYINNPRKNDHAV</sequence>
<evidence type="ECO:0000313" key="1">
    <source>
        <dbReference type="EMBL" id="GAF87808.1"/>
    </source>
</evidence>
<proteinExistence type="predicted"/>
<organism evidence="1">
    <name type="scientific">marine sediment metagenome</name>
    <dbReference type="NCBI Taxonomy" id="412755"/>
    <lineage>
        <taxon>unclassified sequences</taxon>
        <taxon>metagenomes</taxon>
        <taxon>ecological metagenomes</taxon>
    </lineage>
</organism>
<gene>
    <name evidence="1" type="ORF">S01H1_31073</name>
</gene>